<name>Z9JGM1_9GAMM</name>
<reference evidence="1 2" key="1">
    <citation type="journal article" date="2014" name="Genome Announc.">
        <title>Draft Genome Sequence of Xylella fastidiosa Pear Leaf Scorch Strain in Taiwan.</title>
        <authorList>
            <person name="Su C.C."/>
            <person name="Deng W.L."/>
            <person name="Jan F.J."/>
            <person name="Chang C.J."/>
            <person name="Huang H."/>
            <person name="Chen J."/>
        </authorList>
    </citation>
    <scope>NUCLEOTIDE SEQUENCE [LARGE SCALE GENOMIC DNA]</scope>
    <source>
        <strain evidence="1 2">PLS229</strain>
    </source>
</reference>
<organism evidence="1 2">
    <name type="scientific">Xylella taiwanensis</name>
    <dbReference type="NCBI Taxonomy" id="1444770"/>
    <lineage>
        <taxon>Bacteria</taxon>
        <taxon>Pseudomonadati</taxon>
        <taxon>Pseudomonadota</taxon>
        <taxon>Gammaproteobacteria</taxon>
        <taxon>Lysobacterales</taxon>
        <taxon>Lysobacteraceae</taxon>
        <taxon>Xylella</taxon>
    </lineage>
</organism>
<protein>
    <recommendedName>
        <fullName evidence="3">DUF1640 domain-containing protein</fullName>
    </recommendedName>
</protein>
<dbReference type="RefSeq" id="WP_038273346.1">
    <property type="nucleotide sequence ID" value="NZ_JDSQ01000078.1"/>
</dbReference>
<gene>
    <name evidence="1" type="ORF">AF72_13760</name>
</gene>
<evidence type="ECO:0000313" key="2">
    <source>
        <dbReference type="Proteomes" id="UP000020406"/>
    </source>
</evidence>
<dbReference type="AlphaFoldDB" id="Z9JGM1"/>
<evidence type="ECO:0008006" key="3">
    <source>
        <dbReference type="Google" id="ProtNLM"/>
    </source>
</evidence>
<dbReference type="Gene3D" id="3.90.20.10">
    <property type="match status" value="1"/>
</dbReference>
<evidence type="ECO:0000313" key="1">
    <source>
        <dbReference type="EMBL" id="EWS76902.1"/>
    </source>
</evidence>
<comment type="caution">
    <text evidence="1">The sequence shown here is derived from an EMBL/GenBank/DDBJ whole genome shotgun (WGS) entry which is preliminary data.</text>
</comment>
<dbReference type="eggNOG" id="ENOG5033D1Q">
    <property type="taxonomic scope" value="Bacteria"/>
</dbReference>
<dbReference type="Proteomes" id="UP000020406">
    <property type="component" value="Unassembled WGS sequence"/>
</dbReference>
<feature type="non-terminal residue" evidence="1">
    <location>
        <position position="108"/>
    </location>
</feature>
<proteinExistence type="predicted"/>
<sequence>MTSAAFDTLKYANQLKNAGLPSAHAEAEAEALAGVVERNRQDIADSESRTAKALERLEVNMEKGFEKMDQRFEKMDQRFSHLETRLAKTEGDTRLHSWMLGAIVTGIV</sequence>
<dbReference type="EMBL" id="JDSQ01000078">
    <property type="protein sequence ID" value="EWS76902.1"/>
    <property type="molecule type" value="Genomic_DNA"/>
</dbReference>
<accession>Z9JGM1</accession>